<dbReference type="PANTHER" id="PTHR30204:SF58">
    <property type="entry name" value="HTH-TYPE TRANSCRIPTIONAL REGULATOR YFMP"/>
    <property type="match status" value="1"/>
</dbReference>
<name>A0ABX4FXB5_9GAMM</name>
<accession>A0ABX4FXB5</accession>
<dbReference type="InterPro" id="IPR009061">
    <property type="entry name" value="DNA-bd_dom_put_sf"/>
</dbReference>
<dbReference type="Proteomes" id="UP000215999">
    <property type="component" value="Unassembled WGS sequence"/>
</dbReference>
<evidence type="ECO:0000313" key="4">
    <source>
        <dbReference type="Proteomes" id="UP000215999"/>
    </source>
</evidence>
<dbReference type="CDD" id="cd04776">
    <property type="entry name" value="HTH_GnyR"/>
    <property type="match status" value="1"/>
</dbReference>
<dbReference type="Gene3D" id="1.10.1660.10">
    <property type="match status" value="1"/>
</dbReference>
<dbReference type="PROSITE" id="PS50937">
    <property type="entry name" value="HTH_MERR_2"/>
    <property type="match status" value="1"/>
</dbReference>
<evidence type="ECO:0000313" key="3">
    <source>
        <dbReference type="EMBL" id="OZS43542.1"/>
    </source>
</evidence>
<keyword evidence="4" id="KW-1185">Reference proteome</keyword>
<proteinExistence type="predicted"/>
<dbReference type="SUPFAM" id="SSF46955">
    <property type="entry name" value="Putative DNA-binding domain"/>
    <property type="match status" value="1"/>
</dbReference>
<sequence length="136" mass="16073">MEKTKDIIKTFSISELSSEFDITPRSIRFYEDQGLLSPARQGQQRIFSRQDRARLKLTLRGKRVGFSLSEMRELFELYDTENADEKHLSRTLYTLQQRQRTLTQQQTDLQAVQLELAAAEQRCYLELARRKKKKAD</sequence>
<dbReference type="Pfam" id="PF13411">
    <property type="entry name" value="MerR_1"/>
    <property type="match status" value="1"/>
</dbReference>
<comment type="caution">
    <text evidence="3">The sequence shown here is derived from an EMBL/GenBank/DDBJ whole genome shotgun (WGS) entry which is preliminary data.</text>
</comment>
<evidence type="ECO:0000256" key="1">
    <source>
        <dbReference type="ARBA" id="ARBA00023125"/>
    </source>
</evidence>
<protein>
    <submittedName>
        <fullName evidence="3">MerR family transcriptional regulator</fullName>
    </submittedName>
</protein>
<reference evidence="3 4" key="1">
    <citation type="journal article" date="2016" name="Antonie Van Leeuwenhoek">
        <title>Photobacterium sanguinicancri sp. nov. isolated from marine animals.</title>
        <authorList>
            <person name="Gomez-Gil B."/>
            <person name="Roque A."/>
            <person name="Rotllant G."/>
            <person name="Romalde J.L."/>
            <person name="Doce A."/>
            <person name="Eggermont M."/>
            <person name="Defoirdt T."/>
        </authorList>
    </citation>
    <scope>NUCLEOTIDE SEQUENCE [LARGE SCALE GENOMIC DNA]</scope>
    <source>
        <strain evidence="3 4">CAIM 1827</strain>
    </source>
</reference>
<feature type="domain" description="HTH merR-type" evidence="2">
    <location>
        <begin position="10"/>
        <end position="77"/>
    </location>
</feature>
<dbReference type="EMBL" id="NOIF01000076">
    <property type="protein sequence ID" value="OZS43542.1"/>
    <property type="molecule type" value="Genomic_DNA"/>
</dbReference>
<gene>
    <name evidence="3" type="ORF">ASV53_12835</name>
</gene>
<dbReference type="InterPro" id="IPR047057">
    <property type="entry name" value="MerR_fam"/>
</dbReference>
<organism evidence="3 4">
    <name type="scientific">Photobacterium sanguinicancri</name>
    <dbReference type="NCBI Taxonomy" id="875932"/>
    <lineage>
        <taxon>Bacteria</taxon>
        <taxon>Pseudomonadati</taxon>
        <taxon>Pseudomonadota</taxon>
        <taxon>Gammaproteobacteria</taxon>
        <taxon>Vibrionales</taxon>
        <taxon>Vibrionaceae</taxon>
        <taxon>Photobacterium</taxon>
    </lineage>
</organism>
<dbReference type="SMART" id="SM00422">
    <property type="entry name" value="HTH_MERR"/>
    <property type="match status" value="1"/>
</dbReference>
<evidence type="ECO:0000259" key="2">
    <source>
        <dbReference type="PROSITE" id="PS50937"/>
    </source>
</evidence>
<dbReference type="PANTHER" id="PTHR30204">
    <property type="entry name" value="REDOX-CYCLING DRUG-SENSING TRANSCRIPTIONAL ACTIVATOR SOXR"/>
    <property type="match status" value="1"/>
</dbReference>
<dbReference type="InterPro" id="IPR000551">
    <property type="entry name" value="MerR-type_HTH_dom"/>
</dbReference>
<keyword evidence="1" id="KW-0238">DNA-binding</keyword>